<keyword evidence="5" id="KW-1185">Reference proteome</keyword>
<accession>A0ABW0ELB9</accession>
<comment type="caution">
    <text evidence="4">The sequence shown here is derived from an EMBL/GenBank/DDBJ whole genome shotgun (WGS) entry which is preliminary data.</text>
</comment>
<keyword evidence="2" id="KW-0732">Signal</keyword>
<dbReference type="PROSITE" id="PS50983">
    <property type="entry name" value="FE_B12_PBP"/>
    <property type="match status" value="1"/>
</dbReference>
<feature type="chain" id="PRO_5046163891" evidence="2">
    <location>
        <begin position="30"/>
        <end position="323"/>
    </location>
</feature>
<comment type="similarity">
    <text evidence="1">Belongs to the bacterial solute-binding protein 8 family.</text>
</comment>
<dbReference type="Pfam" id="PF01497">
    <property type="entry name" value="Peripla_BP_2"/>
    <property type="match status" value="1"/>
</dbReference>
<gene>
    <name evidence="4" type="ORF">ACFPM7_04770</name>
</gene>
<organism evidence="4 5">
    <name type="scientific">Actinokineospora guangxiensis</name>
    <dbReference type="NCBI Taxonomy" id="1490288"/>
    <lineage>
        <taxon>Bacteria</taxon>
        <taxon>Bacillati</taxon>
        <taxon>Actinomycetota</taxon>
        <taxon>Actinomycetes</taxon>
        <taxon>Pseudonocardiales</taxon>
        <taxon>Pseudonocardiaceae</taxon>
        <taxon>Actinokineospora</taxon>
    </lineage>
</organism>
<sequence>MSPTRKAAALAAAALLAASCGTGPTAAPAAAGYPMTVENCGRQVTVERAPSKVYVIGGEAGTIVHAAGGADRVATFTPLKGEPLGAAENAFTKAETSILPHSKDISREVIIGAAPDLVITYGLNEFGPDELAAAGIPTLIISGYCGGFGAGQSEVGDPIEELFTDVETVGRVLGTEDAAKAAADDLRARVAAVRENSTPREGTTAALFVAGPDTGLGAYGRRSMIHQQMAALGLANTFESADERYFEPSTESLIAAAPERIIALHQLGNTTDQTAREAITGRPDLKGVPAVADENILVLDFFYSGHGTLAVDGLEDLAAQLGR</sequence>
<dbReference type="EMBL" id="JBHSKF010000002">
    <property type="protein sequence ID" value="MFC5286355.1"/>
    <property type="molecule type" value="Genomic_DNA"/>
</dbReference>
<name>A0ABW0ELB9_9PSEU</name>
<evidence type="ECO:0000256" key="2">
    <source>
        <dbReference type="SAM" id="SignalP"/>
    </source>
</evidence>
<dbReference type="InterPro" id="IPR050902">
    <property type="entry name" value="ABC_Transporter_SBP"/>
</dbReference>
<evidence type="ECO:0000313" key="5">
    <source>
        <dbReference type="Proteomes" id="UP001596157"/>
    </source>
</evidence>
<dbReference type="RefSeq" id="WP_378244216.1">
    <property type="nucleotide sequence ID" value="NZ_JBHSKF010000002.1"/>
</dbReference>
<dbReference type="InterPro" id="IPR002491">
    <property type="entry name" value="ABC_transptr_periplasmic_BD"/>
</dbReference>
<dbReference type="PROSITE" id="PS51257">
    <property type="entry name" value="PROKAR_LIPOPROTEIN"/>
    <property type="match status" value="1"/>
</dbReference>
<evidence type="ECO:0000259" key="3">
    <source>
        <dbReference type="PROSITE" id="PS50983"/>
    </source>
</evidence>
<evidence type="ECO:0000313" key="4">
    <source>
        <dbReference type="EMBL" id="MFC5286355.1"/>
    </source>
</evidence>
<dbReference type="Proteomes" id="UP001596157">
    <property type="component" value="Unassembled WGS sequence"/>
</dbReference>
<reference evidence="5" key="1">
    <citation type="journal article" date="2019" name="Int. J. Syst. Evol. Microbiol.">
        <title>The Global Catalogue of Microorganisms (GCM) 10K type strain sequencing project: providing services to taxonomists for standard genome sequencing and annotation.</title>
        <authorList>
            <consortium name="The Broad Institute Genomics Platform"/>
            <consortium name="The Broad Institute Genome Sequencing Center for Infectious Disease"/>
            <person name="Wu L."/>
            <person name="Ma J."/>
        </authorList>
    </citation>
    <scope>NUCLEOTIDE SEQUENCE [LARGE SCALE GENOMIC DNA]</scope>
    <source>
        <strain evidence="5">CCUG 59778</strain>
    </source>
</reference>
<dbReference type="PANTHER" id="PTHR30535:SF4">
    <property type="entry name" value="HEMIN-BINDING PERIPLASMIC PROTEIN HMUT"/>
    <property type="match status" value="1"/>
</dbReference>
<dbReference type="Gene3D" id="3.40.50.1980">
    <property type="entry name" value="Nitrogenase molybdenum iron protein domain"/>
    <property type="match status" value="2"/>
</dbReference>
<dbReference type="SUPFAM" id="SSF53807">
    <property type="entry name" value="Helical backbone' metal receptor"/>
    <property type="match status" value="1"/>
</dbReference>
<evidence type="ECO:0000256" key="1">
    <source>
        <dbReference type="ARBA" id="ARBA00008814"/>
    </source>
</evidence>
<protein>
    <submittedName>
        <fullName evidence="4">ABC transporter substrate-binding protein</fullName>
    </submittedName>
</protein>
<feature type="domain" description="Fe/B12 periplasmic-binding" evidence="3">
    <location>
        <begin position="52"/>
        <end position="323"/>
    </location>
</feature>
<proteinExistence type="inferred from homology"/>
<feature type="signal peptide" evidence="2">
    <location>
        <begin position="1"/>
        <end position="29"/>
    </location>
</feature>
<dbReference type="PANTHER" id="PTHR30535">
    <property type="entry name" value="VITAMIN B12-BINDING PROTEIN"/>
    <property type="match status" value="1"/>
</dbReference>